<gene>
    <name evidence="1" type="ORF">ALIPUT_01394</name>
</gene>
<dbReference type="AlphaFoldDB" id="B0MW92"/>
<comment type="caution">
    <text evidence="1">The sequence shown here is derived from an EMBL/GenBank/DDBJ whole genome shotgun (WGS) entry which is preliminary data.</text>
</comment>
<accession>B0MW92</accession>
<evidence type="ECO:0000313" key="1">
    <source>
        <dbReference type="EMBL" id="EDS03567.1"/>
    </source>
</evidence>
<name>B0MW92_9BACT</name>
<organism evidence="1 2">
    <name type="scientific">Alistipes putredinis DSM 17216</name>
    <dbReference type="NCBI Taxonomy" id="445970"/>
    <lineage>
        <taxon>Bacteria</taxon>
        <taxon>Pseudomonadati</taxon>
        <taxon>Bacteroidota</taxon>
        <taxon>Bacteroidia</taxon>
        <taxon>Bacteroidales</taxon>
        <taxon>Rikenellaceae</taxon>
        <taxon>Alistipes</taxon>
    </lineage>
</organism>
<dbReference type="Proteomes" id="UP000005819">
    <property type="component" value="Unassembled WGS sequence"/>
</dbReference>
<keyword evidence="2" id="KW-1185">Reference proteome</keyword>
<dbReference type="EMBL" id="ABFK02000018">
    <property type="protein sequence ID" value="EDS03567.1"/>
    <property type="molecule type" value="Genomic_DNA"/>
</dbReference>
<dbReference type="HOGENOM" id="CLU_2857726_0_0_10"/>
<protein>
    <submittedName>
        <fullName evidence="1">Uncharacterized protein</fullName>
    </submittedName>
</protein>
<evidence type="ECO:0000313" key="2">
    <source>
        <dbReference type="Proteomes" id="UP000005819"/>
    </source>
</evidence>
<reference evidence="1" key="1">
    <citation type="submission" date="2007-10" db="EMBL/GenBank/DDBJ databases">
        <authorList>
            <person name="Fulton L."/>
            <person name="Clifton S."/>
            <person name="Fulton B."/>
            <person name="Xu J."/>
            <person name="Minx P."/>
            <person name="Pepin K.H."/>
            <person name="Johnson M."/>
            <person name="Thiruvilangam P."/>
            <person name="Bhonagiri V."/>
            <person name="Nash W.E."/>
            <person name="Mardis E.R."/>
            <person name="Wilson R.K."/>
        </authorList>
    </citation>
    <scope>NUCLEOTIDE SEQUENCE [LARGE SCALE GENOMIC DNA]</scope>
    <source>
        <strain evidence="1">DSM 17216</strain>
    </source>
</reference>
<reference evidence="1" key="2">
    <citation type="submission" date="2013-09" db="EMBL/GenBank/DDBJ databases">
        <title>Draft genome sequence of Alistipes putredinis (DSM 17216).</title>
        <authorList>
            <person name="Sudarsanam P."/>
            <person name="Ley R."/>
            <person name="Guruge J."/>
            <person name="Turnbaugh P.J."/>
            <person name="Mahowald M."/>
            <person name="Liep D."/>
            <person name="Gordon J."/>
        </authorList>
    </citation>
    <scope>NUCLEOTIDE SEQUENCE</scope>
    <source>
        <strain evidence="1">DSM 17216</strain>
    </source>
</reference>
<sequence length="64" mass="7376">MFSIVVFMGWQNPIRPDSAGQPRMRSCYLSLSYSAAPEFAVCRLFRAGSRRRILPTCKVTKKYE</sequence>
<proteinExistence type="predicted"/>